<dbReference type="InterPro" id="IPR008271">
    <property type="entry name" value="Ser/Thr_kinase_AS"/>
</dbReference>
<keyword evidence="4" id="KW-0418">Kinase</keyword>
<dbReference type="Gene3D" id="1.10.510.10">
    <property type="entry name" value="Transferase(Phosphotransferase) domain 1"/>
    <property type="match status" value="1"/>
</dbReference>
<keyword evidence="2" id="KW-0808">Transferase</keyword>
<evidence type="ECO:0000313" key="8">
    <source>
        <dbReference type="Proteomes" id="UP001165060"/>
    </source>
</evidence>
<evidence type="ECO:0000313" key="7">
    <source>
        <dbReference type="EMBL" id="GMI34672.1"/>
    </source>
</evidence>
<dbReference type="PROSITE" id="PS00108">
    <property type="entry name" value="PROTEIN_KINASE_ST"/>
    <property type="match status" value="1"/>
</dbReference>
<evidence type="ECO:0000256" key="4">
    <source>
        <dbReference type="ARBA" id="ARBA00022777"/>
    </source>
</evidence>
<dbReference type="Pfam" id="PF00069">
    <property type="entry name" value="Pkinase"/>
    <property type="match status" value="1"/>
</dbReference>
<evidence type="ECO:0000256" key="3">
    <source>
        <dbReference type="ARBA" id="ARBA00022741"/>
    </source>
</evidence>
<evidence type="ECO:0000256" key="2">
    <source>
        <dbReference type="ARBA" id="ARBA00022679"/>
    </source>
</evidence>
<keyword evidence="1" id="KW-0723">Serine/threonine-protein kinase</keyword>
<reference evidence="7 8" key="1">
    <citation type="journal article" date="2023" name="Commun. Biol.">
        <title>Genome analysis of Parmales, the sister group of diatoms, reveals the evolutionary specialization of diatoms from phago-mixotrophs to photoautotrophs.</title>
        <authorList>
            <person name="Ban H."/>
            <person name="Sato S."/>
            <person name="Yoshikawa S."/>
            <person name="Yamada K."/>
            <person name="Nakamura Y."/>
            <person name="Ichinomiya M."/>
            <person name="Sato N."/>
            <person name="Blanc-Mathieu R."/>
            <person name="Endo H."/>
            <person name="Kuwata A."/>
            <person name="Ogata H."/>
        </authorList>
    </citation>
    <scope>NUCLEOTIDE SEQUENCE [LARGE SCALE GENOMIC DNA]</scope>
</reference>
<dbReference type="EMBL" id="BRYB01004651">
    <property type="protein sequence ID" value="GMI34672.1"/>
    <property type="molecule type" value="Genomic_DNA"/>
</dbReference>
<sequence length="201" mass="22706">MSQLVAERYIRDVSAALAYCASRSVYHRDIKPENLLLGADGRVKLSDFGWAVHAPEGKERRSTLCGTPEYVAPEMLNEKDYVGTVDNWSLGVLAYELVVGKTPFFCSTSGWSIEDDQAFKKTLHDAIFGKVKGWRDEDAEEELFGDRAIRERSGKKDATANSLFDTEYRNVVTGLMKREGSERMHVQEVFERLSVSVEARK</sequence>
<evidence type="ECO:0000256" key="1">
    <source>
        <dbReference type="ARBA" id="ARBA00022527"/>
    </source>
</evidence>
<organism evidence="7 8">
    <name type="scientific">Tetraparma gracilis</name>
    <dbReference type="NCBI Taxonomy" id="2962635"/>
    <lineage>
        <taxon>Eukaryota</taxon>
        <taxon>Sar</taxon>
        <taxon>Stramenopiles</taxon>
        <taxon>Ochrophyta</taxon>
        <taxon>Bolidophyceae</taxon>
        <taxon>Parmales</taxon>
        <taxon>Triparmaceae</taxon>
        <taxon>Tetraparma</taxon>
    </lineage>
</organism>
<evidence type="ECO:0000256" key="5">
    <source>
        <dbReference type="ARBA" id="ARBA00022840"/>
    </source>
</evidence>
<dbReference type="InterPro" id="IPR000719">
    <property type="entry name" value="Prot_kinase_dom"/>
</dbReference>
<dbReference type="SMART" id="SM00220">
    <property type="entry name" value="S_TKc"/>
    <property type="match status" value="1"/>
</dbReference>
<keyword evidence="8" id="KW-1185">Reference proteome</keyword>
<gene>
    <name evidence="7" type="ORF">TeGR_g8562</name>
</gene>
<protein>
    <recommendedName>
        <fullName evidence="6">Protein kinase domain-containing protein</fullName>
    </recommendedName>
</protein>
<keyword evidence="5" id="KW-0067">ATP-binding</keyword>
<proteinExistence type="predicted"/>
<dbReference type="SUPFAM" id="SSF56112">
    <property type="entry name" value="Protein kinase-like (PK-like)"/>
    <property type="match status" value="1"/>
</dbReference>
<keyword evidence="3" id="KW-0547">Nucleotide-binding</keyword>
<accession>A0ABQ6MXG7</accession>
<dbReference type="PANTHER" id="PTHR24350">
    <property type="entry name" value="SERINE/THREONINE-PROTEIN KINASE IAL-RELATED"/>
    <property type="match status" value="1"/>
</dbReference>
<evidence type="ECO:0000259" key="6">
    <source>
        <dbReference type="PROSITE" id="PS50011"/>
    </source>
</evidence>
<dbReference type="InterPro" id="IPR011009">
    <property type="entry name" value="Kinase-like_dom_sf"/>
</dbReference>
<dbReference type="InterPro" id="IPR030616">
    <property type="entry name" value="Aur-like"/>
</dbReference>
<name>A0ABQ6MXG7_9STRA</name>
<feature type="domain" description="Protein kinase" evidence="6">
    <location>
        <begin position="1"/>
        <end position="195"/>
    </location>
</feature>
<comment type="caution">
    <text evidence="7">The sequence shown here is derived from an EMBL/GenBank/DDBJ whole genome shotgun (WGS) entry which is preliminary data.</text>
</comment>
<dbReference type="Proteomes" id="UP001165060">
    <property type="component" value="Unassembled WGS sequence"/>
</dbReference>
<dbReference type="PROSITE" id="PS50011">
    <property type="entry name" value="PROTEIN_KINASE_DOM"/>
    <property type="match status" value="1"/>
</dbReference>